<proteinExistence type="predicted"/>
<dbReference type="AlphaFoldDB" id="A0A813GYG1"/>
<feature type="compositionally biased region" description="Low complexity" evidence="1">
    <location>
        <begin position="7"/>
        <end position="16"/>
    </location>
</feature>
<feature type="region of interest" description="Disordered" evidence="1">
    <location>
        <begin position="1"/>
        <end position="22"/>
    </location>
</feature>
<accession>A0A813GYG1</accession>
<gene>
    <name evidence="2" type="ORF">PGLA2088_LOCUS954</name>
</gene>
<protein>
    <submittedName>
        <fullName evidence="2">Uncharacterized protein</fullName>
    </submittedName>
</protein>
<dbReference type="EMBL" id="CAJNNW010000702">
    <property type="protein sequence ID" value="CAE8630332.1"/>
    <property type="molecule type" value="Genomic_DNA"/>
</dbReference>
<evidence type="ECO:0000256" key="1">
    <source>
        <dbReference type="SAM" id="MobiDB-lite"/>
    </source>
</evidence>
<name>A0A813GYG1_POLGL</name>
<reference evidence="2" key="1">
    <citation type="submission" date="2021-02" db="EMBL/GenBank/DDBJ databases">
        <authorList>
            <person name="Dougan E. K."/>
            <person name="Rhodes N."/>
            <person name="Thang M."/>
            <person name="Chan C."/>
        </authorList>
    </citation>
    <scope>NUCLEOTIDE SEQUENCE</scope>
</reference>
<organism evidence="2 3">
    <name type="scientific">Polarella glacialis</name>
    <name type="common">Dinoflagellate</name>
    <dbReference type="NCBI Taxonomy" id="89957"/>
    <lineage>
        <taxon>Eukaryota</taxon>
        <taxon>Sar</taxon>
        <taxon>Alveolata</taxon>
        <taxon>Dinophyceae</taxon>
        <taxon>Suessiales</taxon>
        <taxon>Suessiaceae</taxon>
        <taxon>Polarella</taxon>
    </lineage>
</organism>
<dbReference type="Proteomes" id="UP000626109">
    <property type="component" value="Unassembled WGS sequence"/>
</dbReference>
<evidence type="ECO:0000313" key="3">
    <source>
        <dbReference type="Proteomes" id="UP000626109"/>
    </source>
</evidence>
<sequence>MATEAASSPSSSSSSSWRAPVMKDRSSMKLLPLLRLLFREEALTLCAYLSPSELAELVCVATWSPTVETRKAMWRAYYVLRWGPEQGAGPATQVHPMRSWMDGAWPAPWPLAVGFCGARTALDHLF</sequence>
<feature type="non-terminal residue" evidence="2">
    <location>
        <position position="126"/>
    </location>
</feature>
<comment type="caution">
    <text evidence="2">The sequence shown here is derived from an EMBL/GenBank/DDBJ whole genome shotgun (WGS) entry which is preliminary data.</text>
</comment>
<evidence type="ECO:0000313" key="2">
    <source>
        <dbReference type="EMBL" id="CAE8630332.1"/>
    </source>
</evidence>